<proteinExistence type="predicted"/>
<organism evidence="3 4">
    <name type="scientific">Piedraia hortae CBS 480.64</name>
    <dbReference type="NCBI Taxonomy" id="1314780"/>
    <lineage>
        <taxon>Eukaryota</taxon>
        <taxon>Fungi</taxon>
        <taxon>Dikarya</taxon>
        <taxon>Ascomycota</taxon>
        <taxon>Pezizomycotina</taxon>
        <taxon>Dothideomycetes</taxon>
        <taxon>Dothideomycetidae</taxon>
        <taxon>Capnodiales</taxon>
        <taxon>Piedraiaceae</taxon>
        <taxon>Piedraia</taxon>
    </lineage>
</organism>
<protein>
    <submittedName>
        <fullName evidence="3">Uncharacterized protein</fullName>
    </submittedName>
</protein>
<feature type="region of interest" description="Disordered" evidence="1">
    <location>
        <begin position="55"/>
        <end position="124"/>
    </location>
</feature>
<evidence type="ECO:0000313" key="3">
    <source>
        <dbReference type="EMBL" id="KAF2860614.1"/>
    </source>
</evidence>
<keyword evidence="2" id="KW-1133">Transmembrane helix</keyword>
<dbReference type="OrthoDB" id="5402307at2759"/>
<feature type="compositionally biased region" description="Basic and acidic residues" evidence="1">
    <location>
        <begin position="357"/>
        <end position="392"/>
    </location>
</feature>
<feature type="compositionally biased region" description="Polar residues" evidence="1">
    <location>
        <begin position="107"/>
        <end position="118"/>
    </location>
</feature>
<dbReference type="Proteomes" id="UP000799421">
    <property type="component" value="Unassembled WGS sequence"/>
</dbReference>
<name>A0A6A7BZI6_9PEZI</name>
<reference evidence="3" key="1">
    <citation type="journal article" date="2020" name="Stud. Mycol.">
        <title>101 Dothideomycetes genomes: a test case for predicting lifestyles and emergence of pathogens.</title>
        <authorList>
            <person name="Haridas S."/>
            <person name="Albert R."/>
            <person name="Binder M."/>
            <person name="Bloem J."/>
            <person name="Labutti K."/>
            <person name="Salamov A."/>
            <person name="Andreopoulos B."/>
            <person name="Baker S."/>
            <person name="Barry K."/>
            <person name="Bills G."/>
            <person name="Bluhm B."/>
            <person name="Cannon C."/>
            <person name="Castanera R."/>
            <person name="Culley D."/>
            <person name="Daum C."/>
            <person name="Ezra D."/>
            <person name="Gonzalez J."/>
            <person name="Henrissat B."/>
            <person name="Kuo A."/>
            <person name="Liang C."/>
            <person name="Lipzen A."/>
            <person name="Lutzoni F."/>
            <person name="Magnuson J."/>
            <person name="Mondo S."/>
            <person name="Nolan M."/>
            <person name="Ohm R."/>
            <person name="Pangilinan J."/>
            <person name="Park H.-J."/>
            <person name="Ramirez L."/>
            <person name="Alfaro M."/>
            <person name="Sun H."/>
            <person name="Tritt A."/>
            <person name="Yoshinaga Y."/>
            <person name="Zwiers L.-H."/>
            <person name="Turgeon B."/>
            <person name="Goodwin S."/>
            <person name="Spatafora J."/>
            <person name="Crous P."/>
            <person name="Grigoriev I."/>
        </authorList>
    </citation>
    <scope>NUCLEOTIDE SEQUENCE</scope>
    <source>
        <strain evidence="3">CBS 480.64</strain>
    </source>
</reference>
<feature type="region of interest" description="Disordered" evidence="1">
    <location>
        <begin position="346"/>
        <end position="398"/>
    </location>
</feature>
<keyword evidence="4" id="KW-1185">Reference proteome</keyword>
<keyword evidence="2" id="KW-0812">Transmembrane</keyword>
<sequence length="398" mass="43238">MPLNQTVTIVNQSGKVIKTSKHLVNVFKDAKLAYDEKKAEIKAFRRVDEIRRIEAAKSASQSNKRSTRGEGSHFRKHSHDAAASRRGSGSQRGSGTSRPVLERGYTETFTPDNASSVPSRPCGELTRRHTATIAAPATAVPKQTKEEVDMALAYGPFVPPPVGTTPHQNEVMLREKMSSLQVMLDELSCVSHSVTTTITNLQKDPESLAAVGLALAEISTLASKLAPGALMSLKSSFPAIVALLASPQFAIAVGAGVGITIVMLGGYKIVKKIRESKANAVEAFTSNTIEAPDEPEELQELDGIELWRRGIVLDPNMEGGSGEGEFITQKAAKTLVSEGVLTEKDLKKDKKKKKHKDEKSKKVHSESGKSHHSSRAKETSKIKERKKEEGGLIRRVFR</sequence>
<dbReference type="AlphaFoldDB" id="A0A6A7BZI6"/>
<gene>
    <name evidence="3" type="ORF">K470DRAFT_247261</name>
</gene>
<feature type="compositionally biased region" description="Basic and acidic residues" evidence="1">
    <location>
        <begin position="67"/>
        <end position="83"/>
    </location>
</feature>
<evidence type="ECO:0000256" key="2">
    <source>
        <dbReference type="SAM" id="Phobius"/>
    </source>
</evidence>
<feature type="transmembrane region" description="Helical" evidence="2">
    <location>
        <begin position="240"/>
        <end position="267"/>
    </location>
</feature>
<evidence type="ECO:0000256" key="1">
    <source>
        <dbReference type="SAM" id="MobiDB-lite"/>
    </source>
</evidence>
<keyword evidence="2" id="KW-0472">Membrane</keyword>
<accession>A0A6A7BZI6</accession>
<feature type="compositionally biased region" description="Low complexity" evidence="1">
    <location>
        <begin position="84"/>
        <end position="98"/>
    </location>
</feature>
<dbReference type="EMBL" id="MU005980">
    <property type="protein sequence ID" value="KAF2860614.1"/>
    <property type="molecule type" value="Genomic_DNA"/>
</dbReference>
<evidence type="ECO:0000313" key="4">
    <source>
        <dbReference type="Proteomes" id="UP000799421"/>
    </source>
</evidence>